<dbReference type="PANTHER" id="PTHR13789">
    <property type="entry name" value="MONOOXYGENASE"/>
    <property type="match status" value="1"/>
</dbReference>
<evidence type="ECO:0000313" key="4">
    <source>
        <dbReference type="EMBL" id="UXP30973.1"/>
    </source>
</evidence>
<evidence type="ECO:0000256" key="1">
    <source>
        <dbReference type="ARBA" id="ARBA00023002"/>
    </source>
</evidence>
<gene>
    <name evidence="4" type="ORF">N6H18_11490</name>
</gene>
<keyword evidence="5" id="KW-1185">Reference proteome</keyword>
<accession>A0ABY6CNP9</accession>
<dbReference type="InterPro" id="IPR036188">
    <property type="entry name" value="FAD/NAD-bd_sf"/>
</dbReference>
<organism evidence="4 5">
    <name type="scientific">Reichenbachiella agarivorans</name>
    <dbReference type="NCBI Taxonomy" id="2979464"/>
    <lineage>
        <taxon>Bacteria</taxon>
        <taxon>Pseudomonadati</taxon>
        <taxon>Bacteroidota</taxon>
        <taxon>Cytophagia</taxon>
        <taxon>Cytophagales</taxon>
        <taxon>Reichenbachiellaceae</taxon>
        <taxon>Reichenbachiella</taxon>
    </lineage>
</organism>
<dbReference type="PRINTS" id="PR00420">
    <property type="entry name" value="RNGMNOXGNASE"/>
</dbReference>
<dbReference type="PANTHER" id="PTHR13789:SF309">
    <property type="entry name" value="PUTATIVE (AFU_ORTHOLOGUE AFUA_6G14510)-RELATED"/>
    <property type="match status" value="1"/>
</dbReference>
<evidence type="ECO:0000259" key="3">
    <source>
        <dbReference type="Pfam" id="PF01494"/>
    </source>
</evidence>
<dbReference type="SUPFAM" id="SSF51905">
    <property type="entry name" value="FAD/NAD(P)-binding domain"/>
    <property type="match status" value="1"/>
</dbReference>
<evidence type="ECO:0000256" key="2">
    <source>
        <dbReference type="ARBA" id="ARBA00023033"/>
    </source>
</evidence>
<reference evidence="4" key="1">
    <citation type="submission" date="2022-09" db="EMBL/GenBank/DDBJ databases">
        <title>Comparative genomics and taxonomic characterization of three novel marine species of genus Reichenbachiella exhibiting antioxidant and polysaccharide degradation activities.</title>
        <authorList>
            <person name="Muhammad N."/>
            <person name="Lee Y.-J."/>
            <person name="Ko J."/>
            <person name="Kim S.-G."/>
        </authorList>
    </citation>
    <scope>NUCLEOTIDE SEQUENCE</scope>
    <source>
        <strain evidence="4">BKB1-1</strain>
    </source>
</reference>
<proteinExistence type="predicted"/>
<protein>
    <submittedName>
        <fullName evidence="4">FAD-dependent monooxygenase</fullName>
    </submittedName>
</protein>
<dbReference type="NCBIfam" id="NF005243">
    <property type="entry name" value="PRK06753.1"/>
    <property type="match status" value="1"/>
</dbReference>
<sequence length="384" mass="42967">MKHKTVSILGGGIAGLTTALALQQIGIQATIFESSPEIKPIGAGLGLSKNALMAFEVLGIHDEICQRGNLLPGFAILDHKGNPIKQTDNSQGRFSSLCTIHRADLQQFLLSQLDSSTVLLGKKLTDVDIEPNKTTLNFEDGSRYDTDYLIVADGIHSAVRKKLIPQSLPRYAGYTCWRSVLDHPMHITQATETWGSAGRFGIVPLRDHRTYWYACINASQNDPHFKHFGTQDLITHFQNYHDPILKIIQHSDDKNLLWNDLFDIKPLQNFAFDRIVLIGDAAHASTPNLGQGAGQAVEDAVVLAQCMKQHQHFELVFKSFEQLRLSRTQWITDTSLKLGQLAQIENPLLIKLRNAAFKRMPKFLDHRQMKKIEAVSFSPTALIN</sequence>
<dbReference type="InterPro" id="IPR050493">
    <property type="entry name" value="FAD-dep_Monooxygenase_BioMet"/>
</dbReference>
<dbReference type="Proteomes" id="UP001065174">
    <property type="component" value="Chromosome"/>
</dbReference>
<name>A0ABY6CNP9_9BACT</name>
<dbReference type="Gene3D" id="3.50.50.60">
    <property type="entry name" value="FAD/NAD(P)-binding domain"/>
    <property type="match status" value="1"/>
</dbReference>
<dbReference type="Pfam" id="PF01494">
    <property type="entry name" value="FAD_binding_3"/>
    <property type="match status" value="1"/>
</dbReference>
<dbReference type="RefSeq" id="WP_262308419.1">
    <property type="nucleotide sequence ID" value="NZ_CP106679.1"/>
</dbReference>
<dbReference type="GO" id="GO:0004497">
    <property type="term" value="F:monooxygenase activity"/>
    <property type="evidence" value="ECO:0007669"/>
    <property type="project" value="UniProtKB-KW"/>
</dbReference>
<dbReference type="EMBL" id="CP106679">
    <property type="protein sequence ID" value="UXP30973.1"/>
    <property type="molecule type" value="Genomic_DNA"/>
</dbReference>
<keyword evidence="2 4" id="KW-0503">Monooxygenase</keyword>
<dbReference type="InterPro" id="IPR002938">
    <property type="entry name" value="FAD-bd"/>
</dbReference>
<keyword evidence="1" id="KW-0560">Oxidoreductase</keyword>
<evidence type="ECO:0000313" key="5">
    <source>
        <dbReference type="Proteomes" id="UP001065174"/>
    </source>
</evidence>
<feature type="domain" description="FAD-binding" evidence="3">
    <location>
        <begin position="5"/>
        <end position="306"/>
    </location>
</feature>